<dbReference type="InterPro" id="IPR020845">
    <property type="entry name" value="AMP-binding_CS"/>
</dbReference>
<dbReference type="AlphaFoldDB" id="A0A3G4V619"/>
<dbReference type="SUPFAM" id="SSF56801">
    <property type="entry name" value="Acetyl-CoA synthetase-like"/>
    <property type="match status" value="1"/>
</dbReference>
<protein>
    <submittedName>
        <fullName evidence="2">Acyl-CoA synthetase</fullName>
    </submittedName>
</protein>
<gene>
    <name evidence="2" type="ORF">ECB94_02075</name>
</gene>
<dbReference type="Proteomes" id="UP000279760">
    <property type="component" value="Chromosome 1"/>
</dbReference>
<organism evidence="2 3">
    <name type="scientific">Vibrio mediterranei</name>
    <dbReference type="NCBI Taxonomy" id="689"/>
    <lineage>
        <taxon>Bacteria</taxon>
        <taxon>Pseudomonadati</taxon>
        <taxon>Pseudomonadota</taxon>
        <taxon>Gammaproteobacteria</taxon>
        <taxon>Vibrionales</taxon>
        <taxon>Vibrionaceae</taxon>
        <taxon>Vibrio</taxon>
    </lineage>
</organism>
<dbReference type="Pfam" id="PF00501">
    <property type="entry name" value="AMP-binding"/>
    <property type="match status" value="1"/>
</dbReference>
<reference evidence="2 3" key="1">
    <citation type="submission" date="2018-11" db="EMBL/GenBank/DDBJ databases">
        <title>Complete Genome Sequence of Vbrio mediterranei 117-T6: a Potential Pathogen Bacteria Isolated from the Conchocelis of Pyropia.</title>
        <authorList>
            <person name="Liu Q."/>
        </authorList>
    </citation>
    <scope>NUCLEOTIDE SEQUENCE [LARGE SCALE GENOMIC DNA]</scope>
    <source>
        <strain evidence="2 3">117-T6</strain>
    </source>
</reference>
<accession>A0A3G4V619</accession>
<dbReference type="Gene3D" id="3.30.300.30">
    <property type="match status" value="1"/>
</dbReference>
<dbReference type="Gene3D" id="3.40.50.12780">
    <property type="entry name" value="N-terminal domain of ligase-like"/>
    <property type="match status" value="1"/>
</dbReference>
<dbReference type="PANTHER" id="PTHR45398:SF1">
    <property type="entry name" value="ENZYME, PUTATIVE (JCVI)-RELATED"/>
    <property type="match status" value="1"/>
</dbReference>
<dbReference type="PROSITE" id="PS00455">
    <property type="entry name" value="AMP_BINDING"/>
    <property type="match status" value="1"/>
</dbReference>
<proteinExistence type="predicted"/>
<sequence length="465" mass="52310">MANVDYMNRPNNKHRTLAHLLSTSKIGEDTVAFDIEKQWTWQQFLQDIRATSDMLEHSTSQRVAVCTLDSYQFAVGFLACCYAGKSVVLPGNYQNAALTELSSQFDLLLHDAGIEPIATKPCEKVAIDSHLENLESFSALDLKQVEIILFTSGSSGTPKAIVKTLEHLDTEIAILESIWGDLLGNALVESTVSHQHIYGLLFRVLWPLCTGRAFACRNLEYPEQVMTHASANRVLVSSPALLKRLSTQTDRVEIRALFSSGGPLPYDAAKHAHGLFGQLPIEVYGSTETGGIAYKQQYSPSEFWRLFPGIEAELNHEQCLKLKSPHIDADNWYQTADACVFHDAQRFELKGRTDRIVKIEEKRISLVEVEKRLDQLDWIYESAVFCCHDQQRLSLNAAIVLTPAGLDKLKSLGKGKFWLLLRAELRQWIEPIAVPRRFRVVAEIPLNSQGKRQVSELEKLFADSL</sequence>
<evidence type="ECO:0000313" key="3">
    <source>
        <dbReference type="Proteomes" id="UP000279760"/>
    </source>
</evidence>
<feature type="domain" description="AMP-dependent synthetase/ligase" evidence="1">
    <location>
        <begin position="29"/>
        <end position="294"/>
    </location>
</feature>
<dbReference type="PANTHER" id="PTHR45398">
    <property type="match status" value="1"/>
</dbReference>
<dbReference type="EMBL" id="CP033577">
    <property type="protein sequence ID" value="AYV20160.1"/>
    <property type="molecule type" value="Genomic_DNA"/>
</dbReference>
<evidence type="ECO:0000259" key="1">
    <source>
        <dbReference type="Pfam" id="PF00501"/>
    </source>
</evidence>
<evidence type="ECO:0000313" key="2">
    <source>
        <dbReference type="EMBL" id="AYV20160.1"/>
    </source>
</evidence>
<name>A0A3G4V619_9VIBR</name>
<dbReference type="InterPro" id="IPR042099">
    <property type="entry name" value="ANL_N_sf"/>
</dbReference>
<dbReference type="InterPro" id="IPR045851">
    <property type="entry name" value="AMP-bd_C_sf"/>
</dbReference>
<dbReference type="InterPro" id="IPR000873">
    <property type="entry name" value="AMP-dep_synth/lig_dom"/>
</dbReference>